<evidence type="ECO:0000259" key="1">
    <source>
        <dbReference type="Pfam" id="PF12684"/>
    </source>
</evidence>
<dbReference type="EMBL" id="JACORU010000001">
    <property type="protein sequence ID" value="MBC5763086.1"/>
    <property type="molecule type" value="Genomic_DNA"/>
</dbReference>
<dbReference type="AlphaFoldDB" id="A0A923S0D3"/>
<dbReference type="Pfam" id="PF12684">
    <property type="entry name" value="DUF3799"/>
    <property type="match status" value="1"/>
</dbReference>
<dbReference type="InterPro" id="IPR024432">
    <property type="entry name" value="Put_RecE_PDDEXK-like_dom"/>
</dbReference>
<keyword evidence="3" id="KW-1185">Reference proteome</keyword>
<dbReference type="InterPro" id="IPR011604">
    <property type="entry name" value="PDDEXK-like_dom_sf"/>
</dbReference>
<reference evidence="2" key="1">
    <citation type="submission" date="2020-08" db="EMBL/GenBank/DDBJ databases">
        <title>Ramlibacter sp. GTP1 16S ribosomal RNA gene genome sequencing and assembly.</title>
        <authorList>
            <person name="Kang M."/>
        </authorList>
    </citation>
    <scope>NUCLEOTIDE SEQUENCE</scope>
    <source>
        <strain evidence="2">GTP1</strain>
    </source>
</reference>
<organism evidence="2 3">
    <name type="scientific">Ramlibacter albus</name>
    <dbReference type="NCBI Taxonomy" id="2079448"/>
    <lineage>
        <taxon>Bacteria</taxon>
        <taxon>Pseudomonadati</taxon>
        <taxon>Pseudomonadota</taxon>
        <taxon>Betaproteobacteria</taxon>
        <taxon>Burkholderiales</taxon>
        <taxon>Comamonadaceae</taxon>
        <taxon>Ramlibacter</taxon>
    </lineage>
</organism>
<evidence type="ECO:0000313" key="2">
    <source>
        <dbReference type="EMBL" id="MBC5763086.1"/>
    </source>
</evidence>
<feature type="domain" description="Putative exodeoxyribonuclease 8 PDDEXK-like" evidence="1">
    <location>
        <begin position="53"/>
        <end position="285"/>
    </location>
</feature>
<protein>
    <submittedName>
        <fullName evidence="2">PD-(D/E)XK nuclease-like domain-containing protein</fullName>
    </submittedName>
</protein>
<proteinExistence type="predicted"/>
<dbReference type="Gene3D" id="3.90.320.10">
    <property type="match status" value="1"/>
</dbReference>
<dbReference type="Proteomes" id="UP000596827">
    <property type="component" value="Unassembled WGS sequence"/>
</dbReference>
<comment type="caution">
    <text evidence="2">The sequence shown here is derived from an EMBL/GenBank/DDBJ whole genome shotgun (WGS) entry which is preliminary data.</text>
</comment>
<gene>
    <name evidence="2" type="ORF">H8R02_01375</name>
</gene>
<accession>A0A923S0D3</accession>
<sequence length="313" mass="34754">MDWISLDDALAGVRQLAGSALEAYECRPGKDARSAMYCDLPASVYHADREALSCSMLKPLLVSPAHFQASLLEPGKPSPAKDFGTVVHLLVLEPQNLSAEVAVFCGVADGRDRDYKAFAARNSHRVVIDEPTLRKARELAHKIATTRFRGRPLTHFIEESKTECSIYFTEPITGLRLRVRFDAYHPEFSFDLKTTRHATRSAFARDAVDLSYDLQAYLYSLARASFEGTTGSAPFIFISAETAAPNSVCTHLAGKTFLENGEAKLRECLTTYKACTMVRHWPDLSCSTTLEIQPWQQYVAGNEGHQDWRAGLG</sequence>
<dbReference type="RefSeq" id="WP_187079550.1">
    <property type="nucleotide sequence ID" value="NZ_JACORU010000001.1"/>
</dbReference>
<evidence type="ECO:0000313" key="3">
    <source>
        <dbReference type="Proteomes" id="UP000596827"/>
    </source>
</evidence>
<name>A0A923S0D3_9BURK</name>